<feature type="region of interest" description="Disordered" evidence="1">
    <location>
        <begin position="1"/>
        <end position="25"/>
    </location>
</feature>
<evidence type="ECO:0000256" key="1">
    <source>
        <dbReference type="SAM" id="MobiDB-lite"/>
    </source>
</evidence>
<reference evidence="2" key="1">
    <citation type="submission" date="2021-10" db="EMBL/GenBank/DDBJ databases">
        <title>Streptomonospora sp. nov., isolated from mangrove soil.</title>
        <authorList>
            <person name="Chen X."/>
            <person name="Ge X."/>
            <person name="Liu W."/>
        </authorList>
    </citation>
    <scope>NUCLEOTIDE SEQUENCE</scope>
    <source>
        <strain evidence="2">S1-112</strain>
    </source>
</reference>
<sequence>MDAKTRKSVPVRAESARVANSLRRPGSPERRALLRMGVSLPEGEVSESAALAALVEAGRAALADELLADEYAAMAVERTDEDSAARAAMRGRVSRRAD</sequence>
<evidence type="ECO:0000313" key="3">
    <source>
        <dbReference type="Proteomes" id="UP001140076"/>
    </source>
</evidence>
<protein>
    <submittedName>
        <fullName evidence="2">Molecular chaperone GrpE</fullName>
    </submittedName>
</protein>
<dbReference type="EMBL" id="JAJAQC010000005">
    <property type="protein sequence ID" value="MDA0563703.1"/>
    <property type="molecule type" value="Genomic_DNA"/>
</dbReference>
<keyword evidence="3" id="KW-1185">Reference proteome</keyword>
<dbReference type="Proteomes" id="UP001140076">
    <property type="component" value="Unassembled WGS sequence"/>
</dbReference>
<comment type="caution">
    <text evidence="2">The sequence shown here is derived from an EMBL/GenBank/DDBJ whole genome shotgun (WGS) entry which is preliminary data.</text>
</comment>
<dbReference type="AlphaFoldDB" id="A0A9X3NKB7"/>
<gene>
    <name evidence="2" type="ORF">LG943_05055</name>
</gene>
<organism evidence="2 3">
    <name type="scientific">Streptomonospora mangrovi</name>
    <dbReference type="NCBI Taxonomy" id="2883123"/>
    <lineage>
        <taxon>Bacteria</taxon>
        <taxon>Bacillati</taxon>
        <taxon>Actinomycetota</taxon>
        <taxon>Actinomycetes</taxon>
        <taxon>Streptosporangiales</taxon>
        <taxon>Nocardiopsidaceae</taxon>
        <taxon>Streptomonospora</taxon>
    </lineage>
</organism>
<proteinExistence type="predicted"/>
<dbReference type="RefSeq" id="WP_270070977.1">
    <property type="nucleotide sequence ID" value="NZ_JAJAQC010000005.1"/>
</dbReference>
<evidence type="ECO:0000313" key="2">
    <source>
        <dbReference type="EMBL" id="MDA0563703.1"/>
    </source>
</evidence>
<accession>A0A9X3NKB7</accession>
<name>A0A9X3NKB7_9ACTN</name>